<feature type="compositionally biased region" description="Acidic residues" evidence="9">
    <location>
        <begin position="151"/>
        <end position="175"/>
    </location>
</feature>
<dbReference type="Pfam" id="PF00255">
    <property type="entry name" value="GSHPx"/>
    <property type="match status" value="1"/>
</dbReference>
<dbReference type="STRING" id="6265.A0A0B2VZF4"/>
<evidence type="ECO:0000313" key="11">
    <source>
        <dbReference type="EMBL" id="KHN87038.1"/>
    </source>
</evidence>
<dbReference type="Pfam" id="PF00076">
    <property type="entry name" value="RRM_1"/>
    <property type="match status" value="3"/>
</dbReference>
<organism evidence="11 12">
    <name type="scientific">Toxocara canis</name>
    <name type="common">Canine roundworm</name>
    <dbReference type="NCBI Taxonomy" id="6265"/>
    <lineage>
        <taxon>Eukaryota</taxon>
        <taxon>Metazoa</taxon>
        <taxon>Ecdysozoa</taxon>
        <taxon>Nematoda</taxon>
        <taxon>Chromadorea</taxon>
        <taxon>Rhabditida</taxon>
        <taxon>Spirurina</taxon>
        <taxon>Ascaridomorpha</taxon>
        <taxon>Ascaridoidea</taxon>
        <taxon>Toxocaridae</taxon>
        <taxon>Toxocara</taxon>
    </lineage>
</organism>
<protein>
    <submittedName>
        <fullName evidence="11">RNA-binding protein 28</fullName>
    </submittedName>
</protein>
<evidence type="ECO:0000256" key="7">
    <source>
        <dbReference type="ARBA" id="ARBA00023242"/>
    </source>
</evidence>
<dbReference type="GO" id="GO:0005730">
    <property type="term" value="C:nucleolus"/>
    <property type="evidence" value="ECO:0007669"/>
    <property type="project" value="TreeGrafter"/>
</dbReference>
<keyword evidence="12" id="KW-1185">Reference proteome</keyword>
<feature type="region of interest" description="Disordered" evidence="9">
    <location>
        <begin position="466"/>
        <end position="508"/>
    </location>
</feature>
<dbReference type="PANTHER" id="PTHR48039:SF5">
    <property type="entry name" value="RNA-BINDING PROTEIN 28"/>
    <property type="match status" value="1"/>
</dbReference>
<dbReference type="InterPro" id="IPR000504">
    <property type="entry name" value="RRM_dom"/>
</dbReference>
<dbReference type="CDD" id="cd12416">
    <property type="entry name" value="RRM4_RBM28_like"/>
    <property type="match status" value="1"/>
</dbReference>
<dbReference type="SMART" id="SM00360">
    <property type="entry name" value="RRM"/>
    <property type="match status" value="3"/>
</dbReference>
<feature type="domain" description="RRM" evidence="10">
    <location>
        <begin position="210"/>
        <end position="291"/>
    </location>
</feature>
<proteinExistence type="inferred from homology"/>
<evidence type="ECO:0000256" key="6">
    <source>
        <dbReference type="ARBA" id="ARBA00023002"/>
    </source>
</evidence>
<sequence length="621" mass="70054">MAPAASHSVMSGRIDISFESVLSIFRMTSSGHGQHQVFPESDIEEADKPRGSGDKDAVRDAENFNRRKYFQDAKRKGWRLIMRNLAFSTKKEDLQVLCSKFGPFTEIVLPPCKDPRYPQSCAGFAFIQFKNREAAKNAIHSLNMSQKVWEEESGVSETAGDEGEEQEESGSDENDRDEKEHDEASTNNGSSRKKGSGHKTRSNQAVEQGRVVFVRNMSYETTDEMLKESLEKFGEIELAIICRYAESGHSKGSGFVYFESRHQADACLDAITTDPGIMIDSRRIYAHRALPRNDAAAIEKENLKRKPKDKRNLHLLRVGVVRPGTVAARGMSEMDAKKRAKLALAAKAKLRNLHMFVSPTRLVLHNLPMSLTDNSLKSLCFLAAGNPDARITECRIWRDREKSNVKGIGRSRGFGFVAFSEHSDALAALRKLNNNPETFSDERRPIVEFSIENLSALRFRESRVTKSKEKLAKGTEEKGMSEKTRREVEETKREMAAGGQKPLPSHVGPKIRHRDLIKKSLPKRGKDQEPGCELDIKEFVTKKYSFKPDLYSKIEVNGELAHPLYKFLKEEQGGTLTNAIKWNFTKFLVDKNGHVVKRYSPQTQPKDMVKDIETVLSGSKL</sequence>
<dbReference type="SUPFAM" id="SSF54928">
    <property type="entry name" value="RNA-binding domain, RBD"/>
    <property type="match status" value="2"/>
</dbReference>
<evidence type="ECO:0000313" key="12">
    <source>
        <dbReference type="Proteomes" id="UP000031036"/>
    </source>
</evidence>
<dbReference type="GO" id="GO:0006979">
    <property type="term" value="P:response to oxidative stress"/>
    <property type="evidence" value="ECO:0007669"/>
    <property type="project" value="InterPro"/>
</dbReference>
<evidence type="ECO:0000256" key="2">
    <source>
        <dbReference type="ARBA" id="ARBA00006926"/>
    </source>
</evidence>
<evidence type="ECO:0000256" key="1">
    <source>
        <dbReference type="ARBA" id="ARBA00004123"/>
    </source>
</evidence>
<dbReference type="SUPFAM" id="SSF52833">
    <property type="entry name" value="Thioredoxin-like"/>
    <property type="match status" value="1"/>
</dbReference>
<evidence type="ECO:0000256" key="8">
    <source>
        <dbReference type="PROSITE-ProRule" id="PRU00176"/>
    </source>
</evidence>
<dbReference type="GO" id="GO:0004601">
    <property type="term" value="F:peroxidase activity"/>
    <property type="evidence" value="ECO:0007669"/>
    <property type="project" value="UniProtKB-KW"/>
</dbReference>
<dbReference type="Gene3D" id="3.40.30.10">
    <property type="entry name" value="Glutaredoxin"/>
    <property type="match status" value="1"/>
</dbReference>
<gene>
    <name evidence="11" type="primary">Rbm28</name>
    <name evidence="11" type="ORF">Tcan_11197</name>
</gene>
<feature type="domain" description="RRM" evidence="10">
    <location>
        <begin position="78"/>
        <end position="143"/>
    </location>
</feature>
<dbReference type="InterPro" id="IPR051945">
    <property type="entry name" value="RRM_MRD1_RNA_proc_ribogen"/>
</dbReference>
<feature type="region of interest" description="Disordered" evidence="9">
    <location>
        <begin position="148"/>
        <end position="207"/>
    </location>
</feature>
<evidence type="ECO:0000259" key="10">
    <source>
        <dbReference type="PROSITE" id="PS50102"/>
    </source>
</evidence>
<dbReference type="CDD" id="cd12415">
    <property type="entry name" value="RRM3_RBM28_like"/>
    <property type="match status" value="1"/>
</dbReference>
<reference evidence="11 12" key="1">
    <citation type="submission" date="2014-11" db="EMBL/GenBank/DDBJ databases">
        <title>Genetic blueprint of the zoonotic pathogen Toxocara canis.</title>
        <authorList>
            <person name="Zhu X.-Q."/>
            <person name="Korhonen P.K."/>
            <person name="Cai H."/>
            <person name="Young N.D."/>
            <person name="Nejsum P."/>
            <person name="von Samson-Himmelstjerna G."/>
            <person name="Boag P.R."/>
            <person name="Tan P."/>
            <person name="Li Q."/>
            <person name="Min J."/>
            <person name="Yang Y."/>
            <person name="Wang X."/>
            <person name="Fang X."/>
            <person name="Hall R.S."/>
            <person name="Hofmann A."/>
            <person name="Sternberg P.W."/>
            <person name="Jex A.R."/>
            <person name="Gasser R.B."/>
        </authorList>
    </citation>
    <scope>NUCLEOTIDE SEQUENCE [LARGE SCALE GENOMIC DNA]</scope>
    <source>
        <strain evidence="11">PN_DK_2014</strain>
    </source>
</reference>
<dbReference type="PROSITE" id="PS51355">
    <property type="entry name" value="GLUTATHIONE_PEROXID_3"/>
    <property type="match status" value="1"/>
</dbReference>
<dbReference type="InterPro" id="IPR036249">
    <property type="entry name" value="Thioredoxin-like_sf"/>
</dbReference>
<dbReference type="OrthoDB" id="3945418at2759"/>
<comment type="subcellular location">
    <subcellularLocation>
        <location evidence="1">Nucleus</location>
    </subcellularLocation>
</comment>
<feature type="region of interest" description="Disordered" evidence="9">
    <location>
        <begin position="32"/>
        <end position="56"/>
    </location>
</feature>
<name>A0A0B2VZF4_TOXCA</name>
<keyword evidence="7" id="KW-0539">Nucleus</keyword>
<dbReference type="InterPro" id="IPR000889">
    <property type="entry name" value="Glutathione_peroxidase"/>
</dbReference>
<keyword evidence="4" id="KW-0677">Repeat</keyword>
<comment type="caution">
    <text evidence="11">The sequence shown here is derived from an EMBL/GenBank/DDBJ whole genome shotgun (WGS) entry which is preliminary data.</text>
</comment>
<dbReference type="EMBL" id="JPKZ01000486">
    <property type="protein sequence ID" value="KHN87038.1"/>
    <property type="molecule type" value="Genomic_DNA"/>
</dbReference>
<evidence type="ECO:0000256" key="4">
    <source>
        <dbReference type="ARBA" id="ARBA00022737"/>
    </source>
</evidence>
<feature type="compositionally biased region" description="Basic and acidic residues" evidence="9">
    <location>
        <begin position="466"/>
        <end position="495"/>
    </location>
</feature>
<dbReference type="AlphaFoldDB" id="A0A0B2VZF4"/>
<evidence type="ECO:0000256" key="9">
    <source>
        <dbReference type="SAM" id="MobiDB-lite"/>
    </source>
</evidence>
<keyword evidence="3" id="KW-0575">Peroxidase</keyword>
<dbReference type="Proteomes" id="UP000031036">
    <property type="component" value="Unassembled WGS sequence"/>
</dbReference>
<feature type="compositionally biased region" description="Basic and acidic residues" evidence="9">
    <location>
        <begin position="46"/>
        <end position="56"/>
    </location>
</feature>
<dbReference type="PROSITE" id="PS50102">
    <property type="entry name" value="RRM"/>
    <property type="match status" value="3"/>
</dbReference>
<dbReference type="OMA" id="TSSKCAN"/>
<dbReference type="GO" id="GO:0003729">
    <property type="term" value="F:mRNA binding"/>
    <property type="evidence" value="ECO:0007669"/>
    <property type="project" value="TreeGrafter"/>
</dbReference>
<feature type="compositionally biased region" description="Basic residues" evidence="9">
    <location>
        <begin position="191"/>
        <end position="201"/>
    </location>
</feature>
<dbReference type="PANTHER" id="PTHR48039">
    <property type="entry name" value="RNA-BINDING MOTIF PROTEIN 14B"/>
    <property type="match status" value="1"/>
</dbReference>
<dbReference type="InterPro" id="IPR035979">
    <property type="entry name" value="RBD_domain_sf"/>
</dbReference>
<dbReference type="Gene3D" id="3.30.70.330">
    <property type="match status" value="3"/>
</dbReference>
<feature type="domain" description="RRM" evidence="10">
    <location>
        <begin position="360"/>
        <end position="452"/>
    </location>
</feature>
<dbReference type="FunFam" id="3.30.70.330:FF:000182">
    <property type="entry name" value="RNA-binding motif protein 28"/>
    <property type="match status" value="1"/>
</dbReference>
<evidence type="ECO:0000256" key="5">
    <source>
        <dbReference type="ARBA" id="ARBA00022884"/>
    </source>
</evidence>
<comment type="similarity">
    <text evidence="2">Belongs to the glutathione peroxidase family.</text>
</comment>
<evidence type="ECO:0000256" key="3">
    <source>
        <dbReference type="ARBA" id="ARBA00022559"/>
    </source>
</evidence>
<dbReference type="InterPro" id="IPR012677">
    <property type="entry name" value="Nucleotide-bd_a/b_plait_sf"/>
</dbReference>
<keyword evidence="6" id="KW-0560">Oxidoreductase</keyword>
<keyword evidence="5 8" id="KW-0694">RNA-binding</keyword>
<accession>A0A0B2VZF4</accession>